<dbReference type="HAMAP" id="MF_01265">
    <property type="entry name" value="NadX"/>
    <property type="match status" value="1"/>
</dbReference>
<dbReference type="NCBIfam" id="NF009825">
    <property type="entry name" value="PRK13302.1"/>
    <property type="match status" value="1"/>
</dbReference>
<dbReference type="PIRSF" id="PIRSF005227">
    <property type="entry name" value="Asp_dh_NAD_syn"/>
    <property type="match status" value="1"/>
</dbReference>
<evidence type="ECO:0000256" key="2">
    <source>
        <dbReference type="ARBA" id="ARBA00022642"/>
    </source>
</evidence>
<comment type="caution">
    <text evidence="9">The sequence shown here is derived from an EMBL/GenBank/DDBJ whole genome shotgun (WGS) entry which is preliminary data.</text>
</comment>
<feature type="domain" description="Aspartate/homoserine dehydrogenase NAD-binding" evidence="8">
    <location>
        <begin position="28"/>
        <end position="137"/>
    </location>
</feature>
<comment type="function">
    <text evidence="6">Specifically catalyzes the NAD or NADP-dependent dehydrogenation of L-aspartate to iminoaspartate.</text>
</comment>
<dbReference type="SUPFAM" id="SSF55347">
    <property type="entry name" value="Glyceraldehyde-3-phosphate dehydrogenase-like, C-terminal domain"/>
    <property type="match status" value="1"/>
</dbReference>
<comment type="similarity">
    <text evidence="1 6">Belongs to the L-aspartate dehydrogenase family.</text>
</comment>
<comment type="miscellaneous">
    <text evidence="6">The iminoaspartate product is unstable in aqueous solution and can decompose to oxaloacetate and ammonia.</text>
</comment>
<dbReference type="Proteomes" id="UP000248887">
    <property type="component" value="Unassembled WGS sequence"/>
</dbReference>
<keyword evidence="3 6" id="KW-0521">NADP</keyword>
<feature type="active site" evidence="6">
    <location>
        <position position="238"/>
    </location>
</feature>
<dbReference type="EMBL" id="QFQD01000014">
    <property type="protein sequence ID" value="PZQ84051.1"/>
    <property type="molecule type" value="Genomic_DNA"/>
</dbReference>
<proteinExistence type="inferred from homology"/>
<gene>
    <name evidence="6" type="primary">nadX</name>
    <name evidence="9" type="ORF">DI549_06245</name>
</gene>
<dbReference type="PANTHER" id="PTHR31873:SF6">
    <property type="entry name" value="ASPARTATE DEHYDROGENASE DOMAIN-CONTAINING PROTEIN"/>
    <property type="match status" value="1"/>
</dbReference>
<dbReference type="GO" id="GO:0050661">
    <property type="term" value="F:NADP binding"/>
    <property type="evidence" value="ECO:0007669"/>
    <property type="project" value="UniProtKB-UniRule"/>
</dbReference>
<dbReference type="InterPro" id="IPR020626">
    <property type="entry name" value="Asp_DH_prok"/>
</dbReference>
<dbReference type="GO" id="GO:0009435">
    <property type="term" value="P:NAD+ biosynthetic process"/>
    <property type="evidence" value="ECO:0007669"/>
    <property type="project" value="UniProtKB-UniRule"/>
</dbReference>
<dbReference type="GO" id="GO:0016639">
    <property type="term" value="F:oxidoreductase activity, acting on the CH-NH2 group of donors, NAD or NADP as acceptor"/>
    <property type="evidence" value="ECO:0007669"/>
    <property type="project" value="UniProtKB-UniRule"/>
</dbReference>
<reference evidence="9 10" key="1">
    <citation type="submission" date="2017-08" db="EMBL/GenBank/DDBJ databases">
        <title>Infants hospitalized years apart are colonized by the same room-sourced microbial strains.</title>
        <authorList>
            <person name="Brooks B."/>
            <person name="Olm M.R."/>
            <person name="Firek B.A."/>
            <person name="Baker R."/>
            <person name="Thomas B.C."/>
            <person name="Morowitz M.J."/>
            <person name="Banfield J.F."/>
        </authorList>
    </citation>
    <scope>NUCLEOTIDE SEQUENCE [LARGE SCALE GENOMIC DNA]</scope>
    <source>
        <strain evidence="9">S2_005_001_R2_27</strain>
    </source>
</reference>
<keyword evidence="5 6" id="KW-0520">NAD</keyword>
<evidence type="ECO:0000313" key="9">
    <source>
        <dbReference type="EMBL" id="PZQ84051.1"/>
    </source>
</evidence>
<dbReference type="InterPro" id="IPR011182">
    <property type="entry name" value="L-Asp_DH"/>
</dbReference>
<dbReference type="Gene3D" id="3.40.50.720">
    <property type="entry name" value="NAD(P)-binding Rossmann-like Domain"/>
    <property type="match status" value="1"/>
</dbReference>
<dbReference type="Pfam" id="PF03447">
    <property type="entry name" value="NAD_binding_3"/>
    <property type="match status" value="1"/>
</dbReference>
<feature type="binding site" evidence="6">
    <location>
        <position position="140"/>
    </location>
    <ligand>
        <name>NAD(+)</name>
        <dbReference type="ChEBI" id="CHEBI:57540"/>
    </ligand>
</feature>
<comment type="catalytic activity">
    <reaction evidence="6">
        <text>L-aspartate + NAD(+) + H2O = oxaloacetate + NH4(+) + NADH + H(+)</text>
        <dbReference type="Rhea" id="RHEA:11788"/>
        <dbReference type="ChEBI" id="CHEBI:15377"/>
        <dbReference type="ChEBI" id="CHEBI:15378"/>
        <dbReference type="ChEBI" id="CHEBI:16452"/>
        <dbReference type="ChEBI" id="CHEBI:28938"/>
        <dbReference type="ChEBI" id="CHEBI:29991"/>
        <dbReference type="ChEBI" id="CHEBI:57540"/>
        <dbReference type="ChEBI" id="CHEBI:57945"/>
        <dbReference type="EC" id="1.4.1.21"/>
    </reaction>
</comment>
<keyword evidence="4 6" id="KW-0560">Oxidoreductase</keyword>
<dbReference type="GO" id="GO:0033735">
    <property type="term" value="F:aspartate dehydrogenase [NAD(P)+] activity"/>
    <property type="evidence" value="ECO:0007669"/>
    <property type="project" value="UniProtKB-EC"/>
</dbReference>
<evidence type="ECO:0000256" key="5">
    <source>
        <dbReference type="ARBA" id="ARBA00023027"/>
    </source>
</evidence>
<dbReference type="InterPro" id="IPR005106">
    <property type="entry name" value="Asp/hSer_DH_NAD-bd"/>
</dbReference>
<evidence type="ECO:0000256" key="4">
    <source>
        <dbReference type="ARBA" id="ARBA00023002"/>
    </source>
</evidence>
<dbReference type="EC" id="1.4.1.21" evidence="6"/>
<name>A0A2W5QZM3_ANCNO</name>
<evidence type="ECO:0000259" key="7">
    <source>
        <dbReference type="Pfam" id="PF01958"/>
    </source>
</evidence>
<dbReference type="AlphaFoldDB" id="A0A2W5QZM3"/>
<dbReference type="UniPathway" id="UPA00253">
    <property type="reaction ID" value="UER00456"/>
</dbReference>
<comment type="pathway">
    <text evidence="6">Cofactor biosynthesis; NAD(+) biosynthesis; iminoaspartate from L-aspartate (dehydrogenase route): step 1/1.</text>
</comment>
<dbReference type="PANTHER" id="PTHR31873">
    <property type="entry name" value="L-ASPARTATE DEHYDROGENASE-RELATED"/>
    <property type="match status" value="1"/>
</dbReference>
<evidence type="ECO:0000259" key="8">
    <source>
        <dbReference type="Pfam" id="PF03447"/>
    </source>
</evidence>
<feature type="binding site" evidence="6">
    <location>
        <position position="208"/>
    </location>
    <ligand>
        <name>NAD(+)</name>
        <dbReference type="ChEBI" id="CHEBI:57540"/>
    </ligand>
</feature>
<dbReference type="InterPro" id="IPR036291">
    <property type="entry name" value="NAD(P)-bd_dom_sf"/>
</dbReference>
<dbReference type="GO" id="GO:0051287">
    <property type="term" value="F:NAD binding"/>
    <property type="evidence" value="ECO:0007669"/>
    <property type="project" value="UniProtKB-UniRule"/>
</dbReference>
<evidence type="ECO:0000313" key="10">
    <source>
        <dbReference type="Proteomes" id="UP000248887"/>
    </source>
</evidence>
<evidence type="ECO:0000256" key="6">
    <source>
        <dbReference type="HAMAP-Rule" id="MF_01265"/>
    </source>
</evidence>
<dbReference type="InterPro" id="IPR002811">
    <property type="entry name" value="Asp_DH"/>
</dbReference>
<evidence type="ECO:0000256" key="1">
    <source>
        <dbReference type="ARBA" id="ARBA00008331"/>
    </source>
</evidence>
<sequence>MSSPHAEPASAPATPDHSRGVLRVAIAGLGAVGLRVAHALDEGMPGCRLVAVSAHDRVRAAERLAHLRHPVPVVPVEELEALADIVVECAPAALLPAIAEPFLRAGKTVIVLSSGAILSHQGLVDLARAHGGQIVVPTGALLGLDAVTAAAEGDIRSVRMITRKPVKGLVGAPYLVEHDIAIDDITEPMRVFDGTPREAAIGFPANLNVAVALALAGIGPDRTRLEIWADPTLTRNTHTIEVDADSASFTMSIANIPTDNPKTGRITALSVISYLRKLNAPLRVGS</sequence>
<keyword evidence="2 6" id="KW-0662">Pyridine nucleotide biosynthesis</keyword>
<feature type="domain" description="Aspartate dehydrogenase" evidence="7">
    <location>
        <begin position="185"/>
        <end position="272"/>
    </location>
</feature>
<evidence type="ECO:0000256" key="3">
    <source>
        <dbReference type="ARBA" id="ARBA00022857"/>
    </source>
</evidence>
<dbReference type="Pfam" id="PF01958">
    <property type="entry name" value="Asp_DH_C"/>
    <property type="match status" value="1"/>
</dbReference>
<protein>
    <recommendedName>
        <fullName evidence="6">L-aspartate dehydrogenase</fullName>
        <ecNumber evidence="6">1.4.1.21</ecNumber>
    </recommendedName>
</protein>
<accession>A0A2W5QZM3</accession>
<comment type="catalytic activity">
    <reaction evidence="6">
        <text>L-aspartate + NADP(+) + H2O = oxaloacetate + NH4(+) + NADPH + H(+)</text>
        <dbReference type="Rhea" id="RHEA:11784"/>
        <dbReference type="ChEBI" id="CHEBI:15377"/>
        <dbReference type="ChEBI" id="CHEBI:15378"/>
        <dbReference type="ChEBI" id="CHEBI:16452"/>
        <dbReference type="ChEBI" id="CHEBI:28938"/>
        <dbReference type="ChEBI" id="CHEBI:29991"/>
        <dbReference type="ChEBI" id="CHEBI:57783"/>
        <dbReference type="ChEBI" id="CHEBI:58349"/>
        <dbReference type="EC" id="1.4.1.21"/>
    </reaction>
</comment>
<organism evidence="9 10">
    <name type="scientific">Ancylobacter novellus</name>
    <name type="common">Thiobacillus novellus</name>
    <dbReference type="NCBI Taxonomy" id="921"/>
    <lineage>
        <taxon>Bacteria</taxon>
        <taxon>Pseudomonadati</taxon>
        <taxon>Pseudomonadota</taxon>
        <taxon>Alphaproteobacteria</taxon>
        <taxon>Hyphomicrobiales</taxon>
        <taxon>Xanthobacteraceae</taxon>
        <taxon>Ancylobacter</taxon>
    </lineage>
</organism>
<dbReference type="SUPFAM" id="SSF51735">
    <property type="entry name" value="NAD(P)-binding Rossmann-fold domains"/>
    <property type="match status" value="1"/>
</dbReference>
<dbReference type="Gene3D" id="3.30.360.10">
    <property type="entry name" value="Dihydrodipicolinate Reductase, domain 2"/>
    <property type="match status" value="1"/>
</dbReference>